<protein>
    <recommendedName>
        <fullName evidence="6">Fe2OG dioxygenase domain-containing protein</fullName>
    </recommendedName>
</protein>
<evidence type="ECO:0000259" key="6">
    <source>
        <dbReference type="PROSITE" id="PS51471"/>
    </source>
</evidence>
<dbReference type="InterPro" id="IPR027443">
    <property type="entry name" value="IPNS-like_sf"/>
</dbReference>
<evidence type="ECO:0000256" key="3">
    <source>
        <dbReference type="ARBA" id="ARBA00023002"/>
    </source>
</evidence>
<dbReference type="PANTHER" id="PTHR10209:SF881">
    <property type="entry name" value="FI07970P-RELATED"/>
    <property type="match status" value="1"/>
</dbReference>
<name>A0A6J8DV64_MYTCO</name>
<reference evidence="7 8" key="1">
    <citation type="submission" date="2020-06" db="EMBL/GenBank/DDBJ databases">
        <authorList>
            <person name="Li R."/>
            <person name="Bekaert M."/>
        </authorList>
    </citation>
    <scope>NUCLEOTIDE SEQUENCE [LARGE SCALE GENOMIC DNA]</scope>
    <source>
        <strain evidence="8">wild</strain>
    </source>
</reference>
<dbReference type="InterPro" id="IPR005123">
    <property type="entry name" value="Oxoglu/Fe-dep_dioxygenase_dom"/>
</dbReference>
<evidence type="ECO:0000256" key="5">
    <source>
        <dbReference type="RuleBase" id="RU003682"/>
    </source>
</evidence>
<dbReference type="OrthoDB" id="288590at2759"/>
<organism evidence="7 8">
    <name type="scientific">Mytilus coruscus</name>
    <name type="common">Sea mussel</name>
    <dbReference type="NCBI Taxonomy" id="42192"/>
    <lineage>
        <taxon>Eukaryota</taxon>
        <taxon>Metazoa</taxon>
        <taxon>Spiralia</taxon>
        <taxon>Lophotrochozoa</taxon>
        <taxon>Mollusca</taxon>
        <taxon>Bivalvia</taxon>
        <taxon>Autobranchia</taxon>
        <taxon>Pteriomorphia</taxon>
        <taxon>Mytilida</taxon>
        <taxon>Mytiloidea</taxon>
        <taxon>Mytilidae</taxon>
        <taxon>Mytilinae</taxon>
        <taxon>Mytilus</taxon>
    </lineage>
</organism>
<dbReference type="EMBL" id="CACVKT020007882">
    <property type="protein sequence ID" value="CAC5411627.1"/>
    <property type="molecule type" value="Genomic_DNA"/>
</dbReference>
<accession>A0A6J8DV64</accession>
<dbReference type="InterPro" id="IPR026992">
    <property type="entry name" value="DIOX_N"/>
</dbReference>
<dbReference type="Proteomes" id="UP000507470">
    <property type="component" value="Unassembled WGS sequence"/>
</dbReference>
<evidence type="ECO:0000256" key="1">
    <source>
        <dbReference type="ARBA" id="ARBA00008056"/>
    </source>
</evidence>
<keyword evidence="2 5" id="KW-0479">Metal-binding</keyword>
<dbReference type="GO" id="GO:0016491">
    <property type="term" value="F:oxidoreductase activity"/>
    <property type="evidence" value="ECO:0007669"/>
    <property type="project" value="UniProtKB-KW"/>
</dbReference>
<keyword evidence="3 5" id="KW-0560">Oxidoreductase</keyword>
<dbReference type="Gene3D" id="2.60.120.330">
    <property type="entry name" value="B-lactam Antibiotic, Isopenicillin N Synthase, Chain"/>
    <property type="match status" value="1"/>
</dbReference>
<dbReference type="FunFam" id="2.60.120.330:FF:000038">
    <property type="entry name" value="Si:dkey-10o6.2"/>
    <property type="match status" value="1"/>
</dbReference>
<dbReference type="PANTHER" id="PTHR10209">
    <property type="entry name" value="OXIDOREDUCTASE, 2OG-FE II OXYGENASE FAMILY PROTEIN"/>
    <property type="match status" value="1"/>
</dbReference>
<evidence type="ECO:0000313" key="7">
    <source>
        <dbReference type="EMBL" id="CAC5411627.1"/>
    </source>
</evidence>
<dbReference type="AlphaFoldDB" id="A0A6J8DV64"/>
<dbReference type="GO" id="GO:0046872">
    <property type="term" value="F:metal ion binding"/>
    <property type="evidence" value="ECO:0007669"/>
    <property type="project" value="UniProtKB-KW"/>
</dbReference>
<dbReference type="PROSITE" id="PS51471">
    <property type="entry name" value="FE2OG_OXY"/>
    <property type="match status" value="1"/>
</dbReference>
<dbReference type="Pfam" id="PF14226">
    <property type="entry name" value="DIOX_N"/>
    <property type="match status" value="1"/>
</dbReference>
<evidence type="ECO:0000313" key="8">
    <source>
        <dbReference type="Proteomes" id="UP000507470"/>
    </source>
</evidence>
<keyword evidence="8" id="KW-1185">Reference proteome</keyword>
<proteinExistence type="inferred from homology"/>
<evidence type="ECO:0000256" key="4">
    <source>
        <dbReference type="ARBA" id="ARBA00023004"/>
    </source>
</evidence>
<dbReference type="SUPFAM" id="SSF51197">
    <property type="entry name" value="Clavaminate synthase-like"/>
    <property type="match status" value="1"/>
</dbReference>
<comment type="similarity">
    <text evidence="1 5">Belongs to the iron/ascorbate-dependent oxidoreductase family.</text>
</comment>
<keyword evidence="4 5" id="KW-0408">Iron</keyword>
<dbReference type="InterPro" id="IPR044861">
    <property type="entry name" value="IPNS-like_FE2OG_OXY"/>
</dbReference>
<evidence type="ECO:0000256" key="2">
    <source>
        <dbReference type="ARBA" id="ARBA00022723"/>
    </source>
</evidence>
<dbReference type="Pfam" id="PF03171">
    <property type="entry name" value="2OG-FeII_Oxy"/>
    <property type="match status" value="1"/>
</dbReference>
<sequence length="287" mass="32716">MNTLYIPVIDFQAYALGQDCPAADLDKLGSEMCKALEDIGFCYLKNHGISQDVINDAFSSSRKFFMQPDEEKEKFARSKSKILTLDGLEKREWPSHFPELKSSMEILWDKGTELSLKVFDVIAYGLNLEDKQFFRKCHKLIGTPNNKSLLRSLFYPEIPADYEIKEGQLRCGEHTDYGPLTLLFQDEVGGLEVRNQDGQFVPATPIPGTILVNIGDTLQRWTADKLIATKHRILMPSANMERGQTRQSIAFFTFSDDDVMIECLDKSNKYKPIKSIDNLNSKFSLTY</sequence>
<feature type="domain" description="Fe2OG dioxygenase" evidence="6">
    <location>
        <begin position="145"/>
        <end position="255"/>
    </location>
</feature>
<gene>
    <name evidence="7" type="ORF">MCOR_44688</name>
</gene>